<gene>
    <name evidence="10" type="primary">ftsQ</name>
    <name evidence="10" type="ORF">TICRE_00120</name>
</gene>
<evidence type="ECO:0000256" key="2">
    <source>
        <dbReference type="ARBA" id="ARBA00022475"/>
    </source>
</evidence>
<evidence type="ECO:0000256" key="5">
    <source>
        <dbReference type="ARBA" id="ARBA00022989"/>
    </source>
</evidence>
<feature type="domain" description="POTRA" evidence="9">
    <location>
        <begin position="40"/>
        <end position="108"/>
    </location>
</feature>
<keyword evidence="5 8" id="KW-1133">Transmembrane helix</keyword>
<dbReference type="PANTHER" id="PTHR37820:SF1">
    <property type="entry name" value="CELL DIVISION PROTEIN FTSQ"/>
    <property type="match status" value="1"/>
</dbReference>
<dbReference type="Pfam" id="PF03799">
    <property type="entry name" value="FtsQ_DivIB_C"/>
    <property type="match status" value="1"/>
</dbReference>
<dbReference type="InterPro" id="IPR005548">
    <property type="entry name" value="Cell_div_FtsQ/DivIB_C"/>
</dbReference>
<dbReference type="Gene3D" id="3.10.20.310">
    <property type="entry name" value="membrane protein fhac"/>
    <property type="match status" value="1"/>
</dbReference>
<dbReference type="PANTHER" id="PTHR37820">
    <property type="entry name" value="CELL DIVISION PROTEIN DIVIB"/>
    <property type="match status" value="1"/>
</dbReference>
<evidence type="ECO:0000256" key="7">
    <source>
        <dbReference type="ARBA" id="ARBA00023306"/>
    </source>
</evidence>
<evidence type="ECO:0000256" key="3">
    <source>
        <dbReference type="ARBA" id="ARBA00022618"/>
    </source>
</evidence>
<dbReference type="Proteomes" id="UP000186112">
    <property type="component" value="Unassembled WGS sequence"/>
</dbReference>
<keyword evidence="3 10" id="KW-0132">Cell division</keyword>
<evidence type="ECO:0000259" key="9">
    <source>
        <dbReference type="PROSITE" id="PS51779"/>
    </source>
</evidence>
<comment type="caution">
    <text evidence="10">The sequence shown here is derived from an EMBL/GenBank/DDBJ whole genome shotgun (WGS) entry which is preliminary data.</text>
</comment>
<dbReference type="OrthoDB" id="1953902at2"/>
<keyword evidence="2" id="KW-1003">Cell membrane</keyword>
<evidence type="ECO:0000313" key="10">
    <source>
        <dbReference type="EMBL" id="OLS03885.1"/>
    </source>
</evidence>
<evidence type="ECO:0000256" key="4">
    <source>
        <dbReference type="ARBA" id="ARBA00022692"/>
    </source>
</evidence>
<comment type="subcellular location">
    <subcellularLocation>
        <location evidence="1">Membrane</location>
    </subcellularLocation>
</comment>
<proteinExistence type="predicted"/>
<protein>
    <submittedName>
        <fullName evidence="10">Cell division protein FtsQ</fullName>
    </submittedName>
</protein>
<dbReference type="InterPro" id="IPR034746">
    <property type="entry name" value="POTRA"/>
</dbReference>
<keyword evidence="11" id="KW-1185">Reference proteome</keyword>
<reference evidence="10 11" key="1">
    <citation type="submission" date="2016-02" db="EMBL/GenBank/DDBJ databases">
        <title>Genome sequence of Tissierella creatinophila DSM 6911.</title>
        <authorList>
            <person name="Poehlein A."/>
            <person name="Daniel R."/>
        </authorList>
    </citation>
    <scope>NUCLEOTIDE SEQUENCE [LARGE SCALE GENOMIC DNA]</scope>
    <source>
        <strain evidence="10 11">DSM 6911</strain>
    </source>
</reference>
<name>A0A1U7M9C4_TISCR</name>
<dbReference type="EMBL" id="LTDM01000001">
    <property type="protein sequence ID" value="OLS03885.1"/>
    <property type="molecule type" value="Genomic_DNA"/>
</dbReference>
<accession>A0A1U7M9C4</accession>
<dbReference type="GO" id="GO:0051301">
    <property type="term" value="P:cell division"/>
    <property type="evidence" value="ECO:0007669"/>
    <property type="project" value="UniProtKB-KW"/>
</dbReference>
<organism evidence="10 11">
    <name type="scientific">Tissierella creatinophila DSM 6911</name>
    <dbReference type="NCBI Taxonomy" id="1123403"/>
    <lineage>
        <taxon>Bacteria</taxon>
        <taxon>Bacillati</taxon>
        <taxon>Bacillota</taxon>
        <taxon>Tissierellia</taxon>
        <taxon>Tissierellales</taxon>
        <taxon>Tissierellaceae</taxon>
        <taxon>Tissierella</taxon>
    </lineage>
</organism>
<dbReference type="InterPro" id="IPR050487">
    <property type="entry name" value="FtsQ_DivIB"/>
</dbReference>
<sequence length="249" mass="29104">MRKKTPIERLHKARKVFLGIIIFLGLLSIFIFFALNSPFFHIKEINIRNNKSLNKEEILKQSKVRTNTNIFKFKISDIEDNLKTNTFIKSAKVKRELPNTLNINVMEREKTILFQYISMYLVVDEDGFIMEHLDSKDEKLPIVTGFNTNFTDVSENIFSQEQNRNLKIFIKEGKNLHLLENIDEIEKDFSNDVNIKLKNGIFVAFGTLNNVKYKLGLLKEILEDVEKREIKASKIIMNKGNHPILIKDD</sequence>
<keyword evidence="6 8" id="KW-0472">Membrane</keyword>
<dbReference type="AlphaFoldDB" id="A0A1U7M9C4"/>
<evidence type="ECO:0000313" key="11">
    <source>
        <dbReference type="Proteomes" id="UP000186112"/>
    </source>
</evidence>
<feature type="transmembrane region" description="Helical" evidence="8">
    <location>
        <begin position="16"/>
        <end position="35"/>
    </location>
</feature>
<keyword evidence="7" id="KW-0131">Cell cycle</keyword>
<dbReference type="GO" id="GO:0005886">
    <property type="term" value="C:plasma membrane"/>
    <property type="evidence" value="ECO:0007669"/>
    <property type="project" value="TreeGrafter"/>
</dbReference>
<keyword evidence="4 8" id="KW-0812">Transmembrane</keyword>
<dbReference type="Pfam" id="PF08478">
    <property type="entry name" value="POTRA_1"/>
    <property type="match status" value="1"/>
</dbReference>
<dbReference type="PROSITE" id="PS51779">
    <property type="entry name" value="POTRA"/>
    <property type="match status" value="1"/>
</dbReference>
<dbReference type="InterPro" id="IPR013685">
    <property type="entry name" value="POTRA_FtsQ_type"/>
</dbReference>
<evidence type="ECO:0000256" key="1">
    <source>
        <dbReference type="ARBA" id="ARBA00004370"/>
    </source>
</evidence>
<evidence type="ECO:0000256" key="6">
    <source>
        <dbReference type="ARBA" id="ARBA00023136"/>
    </source>
</evidence>
<evidence type="ECO:0000256" key="8">
    <source>
        <dbReference type="SAM" id="Phobius"/>
    </source>
</evidence>
<dbReference type="RefSeq" id="WP_075723993.1">
    <property type="nucleotide sequence ID" value="NZ_LTDM01000001.1"/>
</dbReference>